<evidence type="ECO:0000313" key="7">
    <source>
        <dbReference type="EMBL" id="WWQ60289.1"/>
    </source>
</evidence>
<reference evidence="7 8" key="1">
    <citation type="submission" date="2024-02" db="EMBL/GenBank/DDBJ databases">
        <title>STSV induces naive adaptation in Sulfolobus.</title>
        <authorList>
            <person name="Xiang X."/>
            <person name="Song M."/>
        </authorList>
    </citation>
    <scope>NUCLEOTIDE SEQUENCE [LARGE SCALE GENOMIC DNA]</scope>
    <source>
        <strain evidence="7 8">RT2</strain>
    </source>
</reference>
<dbReference type="GO" id="GO:0005886">
    <property type="term" value="C:plasma membrane"/>
    <property type="evidence" value="ECO:0007669"/>
    <property type="project" value="UniProtKB-SubCell"/>
</dbReference>
<comment type="subcellular location">
    <subcellularLocation>
        <location evidence="1">Cell membrane</location>
        <topology evidence="1">Multi-pass membrane protein</topology>
    </subcellularLocation>
</comment>
<dbReference type="PANTHER" id="PTHR38825">
    <property type="entry name" value="LYSINE EXPORTER PROTEIN (LYSE/YGGA)"/>
    <property type="match status" value="1"/>
</dbReference>
<evidence type="ECO:0000256" key="6">
    <source>
        <dbReference type="SAM" id="Phobius"/>
    </source>
</evidence>
<dbReference type="GeneID" id="89337647"/>
<keyword evidence="5 6" id="KW-0472">Membrane</keyword>
<protein>
    <submittedName>
        <fullName evidence="7">LysE family translocator</fullName>
    </submittedName>
</protein>
<dbReference type="AlphaFoldDB" id="A0AAX4KZY7"/>
<evidence type="ECO:0000256" key="1">
    <source>
        <dbReference type="ARBA" id="ARBA00004651"/>
    </source>
</evidence>
<dbReference type="InterPro" id="IPR001123">
    <property type="entry name" value="LeuE-type"/>
</dbReference>
<keyword evidence="2" id="KW-1003">Cell membrane</keyword>
<dbReference type="Proteomes" id="UP001432202">
    <property type="component" value="Chromosome"/>
</dbReference>
<sequence>MNFLLYLGLGIILGLSMAAPPGPINAMIANESTKSWLHGSSVGAGAMTADLIFFVITYFIQEYIPNYIVKILYIIGGAFMLYLAYLTFKSKMPSRSVSGNYFIGLSMGLMNPYQISWWISVGISMIKSLSISIIPGFFMGIVIWVIVFPKAINILGNKYVKYIKIISTIILLIFGIYLLYEGISNVV</sequence>
<evidence type="ECO:0000256" key="5">
    <source>
        <dbReference type="ARBA" id="ARBA00023136"/>
    </source>
</evidence>
<keyword evidence="8" id="KW-1185">Reference proteome</keyword>
<evidence type="ECO:0000256" key="4">
    <source>
        <dbReference type="ARBA" id="ARBA00022989"/>
    </source>
</evidence>
<organism evidence="7 8">
    <name type="scientific">Sulfolobus tengchongensis</name>
    <dbReference type="NCBI Taxonomy" id="207809"/>
    <lineage>
        <taxon>Archaea</taxon>
        <taxon>Thermoproteota</taxon>
        <taxon>Thermoprotei</taxon>
        <taxon>Sulfolobales</taxon>
        <taxon>Sulfolobaceae</taxon>
        <taxon>Sulfolobus</taxon>
    </lineage>
</organism>
<evidence type="ECO:0000256" key="3">
    <source>
        <dbReference type="ARBA" id="ARBA00022692"/>
    </source>
</evidence>
<evidence type="ECO:0000313" key="8">
    <source>
        <dbReference type="Proteomes" id="UP001432202"/>
    </source>
</evidence>
<accession>A0AAX4KZY7</accession>
<name>A0AAX4KZY7_9CREN</name>
<dbReference type="RefSeq" id="WP_338600822.1">
    <property type="nucleotide sequence ID" value="NZ_CP146016.1"/>
</dbReference>
<keyword evidence="3 6" id="KW-0812">Transmembrane</keyword>
<dbReference type="Pfam" id="PF01810">
    <property type="entry name" value="LysE"/>
    <property type="match status" value="1"/>
</dbReference>
<gene>
    <name evidence="7" type="ORF">V6M85_12720</name>
</gene>
<feature type="transmembrane region" description="Helical" evidence="6">
    <location>
        <begin position="42"/>
        <end position="60"/>
    </location>
</feature>
<proteinExistence type="predicted"/>
<keyword evidence="4 6" id="KW-1133">Transmembrane helix</keyword>
<dbReference type="GO" id="GO:0006865">
    <property type="term" value="P:amino acid transport"/>
    <property type="evidence" value="ECO:0007669"/>
    <property type="project" value="InterPro"/>
</dbReference>
<evidence type="ECO:0000256" key="2">
    <source>
        <dbReference type="ARBA" id="ARBA00022475"/>
    </source>
</evidence>
<feature type="transmembrane region" description="Helical" evidence="6">
    <location>
        <begin position="159"/>
        <end position="180"/>
    </location>
</feature>
<feature type="transmembrane region" description="Helical" evidence="6">
    <location>
        <begin position="67"/>
        <end position="88"/>
    </location>
</feature>
<dbReference type="EMBL" id="CP146016">
    <property type="protein sequence ID" value="WWQ60289.1"/>
    <property type="molecule type" value="Genomic_DNA"/>
</dbReference>
<dbReference type="PANTHER" id="PTHR38825:SF2">
    <property type="entry name" value="LYSINE TRANSPORTER LYSE"/>
    <property type="match status" value="1"/>
</dbReference>
<feature type="transmembrane region" description="Helical" evidence="6">
    <location>
        <begin position="115"/>
        <end position="147"/>
    </location>
</feature>